<feature type="transmembrane region" description="Helical" evidence="1">
    <location>
        <begin position="37"/>
        <end position="56"/>
    </location>
</feature>
<keyword evidence="1" id="KW-0812">Transmembrane</keyword>
<feature type="transmembrane region" description="Helical" evidence="1">
    <location>
        <begin position="62"/>
        <end position="84"/>
    </location>
</feature>
<sequence>MNLYLNMKLYTMWLIMLLSFMNILILLPINKKYYSPILMTTLLLMFTFVSILNISILSSSYMYSFLMFLMFIGGILILFLYFNSFIMNSKNFLIKKFLLYSSMKMYLLTLLNLLILSNWMIYFISMNNFIEISTMYINMKLNSMILMNDSTIKYMYLYPYNMYTIFIIIYLFFTLVTVMKICFFKNFN</sequence>
<keyword evidence="2" id="KW-0496">Mitochondrion</keyword>
<keyword evidence="1" id="KW-1133">Transmembrane helix</keyword>
<dbReference type="EMBL" id="MG923495">
    <property type="protein sequence ID" value="AZL93241.1"/>
    <property type="molecule type" value="Genomic_DNA"/>
</dbReference>
<reference evidence="2" key="1">
    <citation type="journal article" date="2018" name="Mol. Phylogenet. Evol.">
        <title>Mitochondrial phylogenomics of the Hymenoptera.</title>
        <authorList>
            <person name="Tang P."/>
            <person name="Zhu J.C."/>
            <person name="Zheng B.Y."/>
            <person name="Wei S.J."/>
            <person name="Sharkey M."/>
            <person name="Chen X.X."/>
            <person name="Vogler A.P."/>
        </authorList>
    </citation>
    <scope>NUCLEOTIDE SEQUENCE</scope>
</reference>
<feature type="transmembrane region" description="Helical" evidence="1">
    <location>
        <begin position="163"/>
        <end position="183"/>
    </location>
</feature>
<gene>
    <name evidence="2" type="primary">nad6</name>
</gene>
<evidence type="ECO:0000313" key="2">
    <source>
        <dbReference type="EMBL" id="AZL93241.1"/>
    </source>
</evidence>
<evidence type="ECO:0000256" key="1">
    <source>
        <dbReference type="SAM" id="Phobius"/>
    </source>
</evidence>
<keyword evidence="1" id="KW-0472">Membrane</keyword>
<name>A0A3S8V0R6_9HYME</name>
<protein>
    <submittedName>
        <fullName evidence="2">NADH dehydrogenase subunit 6</fullName>
    </submittedName>
</protein>
<feature type="transmembrane region" description="Helical" evidence="1">
    <location>
        <begin position="12"/>
        <end position="30"/>
    </location>
</feature>
<dbReference type="AlphaFoldDB" id="A0A3S8V0R6"/>
<geneLocation type="mitochondrion" evidence="2"/>
<proteinExistence type="predicted"/>
<accession>A0A3S8V0R6</accession>
<organism evidence="2">
    <name type="scientific">Exallonyx sp. ZJUH_2016014</name>
    <dbReference type="NCBI Taxonomy" id="2491158"/>
    <lineage>
        <taxon>Eukaryota</taxon>
        <taxon>Metazoa</taxon>
        <taxon>Ecdysozoa</taxon>
        <taxon>Arthropoda</taxon>
        <taxon>Hexapoda</taxon>
        <taxon>Insecta</taxon>
        <taxon>Pterygota</taxon>
        <taxon>Neoptera</taxon>
        <taxon>Endopterygota</taxon>
        <taxon>Hymenoptera</taxon>
        <taxon>Apocrita</taxon>
        <taxon>Proctotrupomorpha</taxon>
        <taxon>Proctotrupoidea</taxon>
        <taxon>Proctotrupidae</taxon>
        <taxon>Exallonyx</taxon>
    </lineage>
</organism>
<feature type="transmembrane region" description="Helical" evidence="1">
    <location>
        <begin position="105"/>
        <end position="125"/>
    </location>
</feature>